<dbReference type="AlphaFoldDB" id="A0A844KLC9"/>
<dbReference type="InterPro" id="IPR047057">
    <property type="entry name" value="MerR_fam"/>
</dbReference>
<dbReference type="Pfam" id="PF13411">
    <property type="entry name" value="MerR_1"/>
    <property type="match status" value="1"/>
</dbReference>
<dbReference type="SMART" id="SM00422">
    <property type="entry name" value="HTH_MERR"/>
    <property type="match status" value="1"/>
</dbReference>
<dbReference type="PROSITE" id="PS50937">
    <property type="entry name" value="HTH_MERR_2"/>
    <property type="match status" value="1"/>
</dbReference>
<dbReference type="RefSeq" id="WP_173021911.1">
    <property type="nucleotide sequence ID" value="NZ_WNAK01000008.1"/>
</dbReference>
<keyword evidence="2" id="KW-0805">Transcription regulation</keyword>
<dbReference type="PANTHER" id="PTHR30204:SF69">
    <property type="entry name" value="MERR-FAMILY TRANSCRIPTIONAL REGULATOR"/>
    <property type="match status" value="1"/>
</dbReference>
<dbReference type="GO" id="GO:0003700">
    <property type="term" value="F:DNA-binding transcription factor activity"/>
    <property type="evidence" value="ECO:0007669"/>
    <property type="project" value="InterPro"/>
</dbReference>
<feature type="domain" description="HTH merR-type" evidence="6">
    <location>
        <begin position="5"/>
        <end position="73"/>
    </location>
</feature>
<keyword evidence="4" id="KW-0804">Transcription</keyword>
<protein>
    <submittedName>
        <fullName evidence="7">MerR family transcriptional regulator</fullName>
    </submittedName>
</protein>
<accession>A0A844KLC9</accession>
<organism evidence="7 8">
    <name type="scientific">Roseburia faecis</name>
    <dbReference type="NCBI Taxonomy" id="301302"/>
    <lineage>
        <taxon>Bacteria</taxon>
        <taxon>Bacillati</taxon>
        <taxon>Bacillota</taxon>
        <taxon>Clostridia</taxon>
        <taxon>Lachnospirales</taxon>
        <taxon>Lachnospiraceae</taxon>
        <taxon>Roseburia</taxon>
    </lineage>
</organism>
<comment type="caution">
    <text evidence="7">The sequence shown here is derived from an EMBL/GenBank/DDBJ whole genome shotgun (WGS) entry which is preliminary data.</text>
</comment>
<dbReference type="Proteomes" id="UP000446657">
    <property type="component" value="Unassembled WGS sequence"/>
</dbReference>
<gene>
    <name evidence="7" type="ORF">GMD30_04785</name>
</gene>
<dbReference type="SUPFAM" id="SSF46955">
    <property type="entry name" value="Putative DNA-binding domain"/>
    <property type="match status" value="1"/>
</dbReference>
<evidence type="ECO:0000259" key="6">
    <source>
        <dbReference type="PROSITE" id="PS50937"/>
    </source>
</evidence>
<name>A0A844KLC9_9FIRM</name>
<evidence type="ECO:0000256" key="1">
    <source>
        <dbReference type="ARBA" id="ARBA00022491"/>
    </source>
</evidence>
<dbReference type="GO" id="GO:0003677">
    <property type="term" value="F:DNA binding"/>
    <property type="evidence" value="ECO:0007669"/>
    <property type="project" value="UniProtKB-KW"/>
</dbReference>
<evidence type="ECO:0000256" key="5">
    <source>
        <dbReference type="SAM" id="MobiDB-lite"/>
    </source>
</evidence>
<dbReference type="InterPro" id="IPR000551">
    <property type="entry name" value="MerR-type_HTH_dom"/>
</dbReference>
<dbReference type="EMBL" id="WNAL01000007">
    <property type="protein sequence ID" value="MTR81041.1"/>
    <property type="molecule type" value="Genomic_DNA"/>
</dbReference>
<feature type="region of interest" description="Disordered" evidence="5">
    <location>
        <begin position="195"/>
        <end position="225"/>
    </location>
</feature>
<evidence type="ECO:0000256" key="2">
    <source>
        <dbReference type="ARBA" id="ARBA00023015"/>
    </source>
</evidence>
<keyword evidence="3" id="KW-0238">DNA-binding</keyword>
<evidence type="ECO:0000256" key="4">
    <source>
        <dbReference type="ARBA" id="ARBA00023163"/>
    </source>
</evidence>
<evidence type="ECO:0000256" key="3">
    <source>
        <dbReference type="ARBA" id="ARBA00023125"/>
    </source>
</evidence>
<evidence type="ECO:0000313" key="7">
    <source>
        <dbReference type="EMBL" id="MTR81041.1"/>
    </source>
</evidence>
<keyword evidence="1" id="KW-0678">Repressor</keyword>
<proteinExistence type="predicted"/>
<dbReference type="CDD" id="cd04764">
    <property type="entry name" value="HTH_MlrA-like_sg1"/>
    <property type="match status" value="1"/>
</dbReference>
<evidence type="ECO:0000313" key="8">
    <source>
        <dbReference type="Proteomes" id="UP000446657"/>
    </source>
</evidence>
<feature type="compositionally biased region" description="Basic residues" evidence="5">
    <location>
        <begin position="195"/>
        <end position="215"/>
    </location>
</feature>
<sequence length="225" mass="26054">MEKVRYMISDAAALAGVETHVLRYWEEELDLTIPRNEMGHRYYTRENIQEFQKIKELKEKGYQLKAIRMILHNKNPEAAGISVPDPAAPGPLPSCNREHHHTVVAKPNRQNTDKTDLPVNTLSAEERMAQFRELMSDIVGHAIAQNNEALTLDISKEIRETVLKEMNYLIREQNDMTEERYRQLSAEIRGKLQKKHTLFAKKEKKGKEKKVHREKSNKGNVLSTV</sequence>
<dbReference type="Gene3D" id="1.10.1660.10">
    <property type="match status" value="1"/>
</dbReference>
<reference evidence="7 8" key="1">
    <citation type="journal article" date="2019" name="Nat. Med.">
        <title>A library of human gut bacterial isolates paired with longitudinal multiomics data enables mechanistic microbiome research.</title>
        <authorList>
            <person name="Poyet M."/>
            <person name="Groussin M."/>
            <person name="Gibbons S.M."/>
            <person name="Avila-Pacheco J."/>
            <person name="Jiang X."/>
            <person name="Kearney S.M."/>
            <person name="Perrotta A.R."/>
            <person name="Berdy B."/>
            <person name="Zhao S."/>
            <person name="Lieberman T.D."/>
            <person name="Swanson P.K."/>
            <person name="Smith M."/>
            <person name="Roesemann S."/>
            <person name="Alexander J.E."/>
            <person name="Rich S.A."/>
            <person name="Livny J."/>
            <person name="Vlamakis H."/>
            <person name="Clish C."/>
            <person name="Bullock K."/>
            <person name="Deik A."/>
            <person name="Scott J."/>
            <person name="Pierce K.A."/>
            <person name="Xavier R.J."/>
            <person name="Alm E.J."/>
        </authorList>
    </citation>
    <scope>NUCLEOTIDE SEQUENCE [LARGE SCALE GENOMIC DNA]</scope>
    <source>
        <strain evidence="7 8">BIOML-A1</strain>
    </source>
</reference>
<dbReference type="PANTHER" id="PTHR30204">
    <property type="entry name" value="REDOX-CYCLING DRUG-SENSING TRANSCRIPTIONAL ACTIVATOR SOXR"/>
    <property type="match status" value="1"/>
</dbReference>
<dbReference type="InterPro" id="IPR009061">
    <property type="entry name" value="DNA-bd_dom_put_sf"/>
</dbReference>